<protein>
    <submittedName>
        <fullName evidence="1">Uncharacterized protein</fullName>
    </submittedName>
</protein>
<evidence type="ECO:0000313" key="2">
    <source>
        <dbReference type="Proteomes" id="UP000095767"/>
    </source>
</evidence>
<keyword evidence="2" id="KW-1185">Reference proteome</keyword>
<evidence type="ECO:0000313" key="1">
    <source>
        <dbReference type="EMBL" id="OEL18478.1"/>
    </source>
</evidence>
<proteinExistence type="predicted"/>
<dbReference type="Proteomes" id="UP000095767">
    <property type="component" value="Unassembled WGS sequence"/>
</dbReference>
<organism evidence="1 2">
    <name type="scientific">Dichanthelium oligosanthes</name>
    <dbReference type="NCBI Taxonomy" id="888268"/>
    <lineage>
        <taxon>Eukaryota</taxon>
        <taxon>Viridiplantae</taxon>
        <taxon>Streptophyta</taxon>
        <taxon>Embryophyta</taxon>
        <taxon>Tracheophyta</taxon>
        <taxon>Spermatophyta</taxon>
        <taxon>Magnoliopsida</taxon>
        <taxon>Liliopsida</taxon>
        <taxon>Poales</taxon>
        <taxon>Poaceae</taxon>
        <taxon>PACMAD clade</taxon>
        <taxon>Panicoideae</taxon>
        <taxon>Panicodae</taxon>
        <taxon>Paniceae</taxon>
        <taxon>Dichantheliinae</taxon>
        <taxon>Dichanthelium</taxon>
    </lineage>
</organism>
<gene>
    <name evidence="1" type="ORF">BAE44_0020504</name>
</gene>
<dbReference type="AlphaFoldDB" id="A0A1E5V058"/>
<name>A0A1E5V058_9POAL</name>
<sequence length="28" mass="3093">MYMRGIFGRSGIDECSMVSSCAATRLLH</sequence>
<dbReference type="EMBL" id="LWDX02056541">
    <property type="protein sequence ID" value="OEL18478.1"/>
    <property type="molecule type" value="Genomic_DNA"/>
</dbReference>
<accession>A0A1E5V058</accession>
<comment type="caution">
    <text evidence="1">The sequence shown here is derived from an EMBL/GenBank/DDBJ whole genome shotgun (WGS) entry which is preliminary data.</text>
</comment>
<reference evidence="1 2" key="1">
    <citation type="submission" date="2016-09" db="EMBL/GenBank/DDBJ databases">
        <title>The draft genome of Dichanthelium oligosanthes: A C3 panicoid grass species.</title>
        <authorList>
            <person name="Studer A.J."/>
            <person name="Schnable J.C."/>
            <person name="Brutnell T.P."/>
        </authorList>
    </citation>
    <scope>NUCLEOTIDE SEQUENCE [LARGE SCALE GENOMIC DNA]</scope>
    <source>
        <strain evidence="2">cv. Kellogg 1175</strain>
        <tissue evidence="1">Leaf</tissue>
    </source>
</reference>